<proteinExistence type="predicted"/>
<sequence>MTDGLKSLSDRVITLQGITSTFLAAAVVADGNLSSPAQQFASSTIADRRLPPDPVYQVPASPWVGSGSTDDGISRVLSCYLNIVNPNFKYLGIDLFLRDMRSGGTNSLYCSSLLVHAVLAAGSLYSEHKEAFTQPGDLLTRGEQYHEEALRLWKLEDGRASITNLQALGILAAESAWRGHDRLGWSLIQSVFDMHQKLITKAAPPAVNDSAARTYIRALACTTNWVMWNQMWWITAVAVRPESFMISMDDAPSLEQIWVDEDSEWQSSPQKSAVMPVHHNNLLAAEIMTATKILWRLMHDIVPHMNDRPAQLGMIQIYLCDYWSEVLLNEAGLHFFRHDRDAIRQKPLDHAISAGNLMRDFRQRYGLKQIPAFMFQLAGIATGSLLRGLQEMQQQSSRSKTACQNEAEIIEAFEECCRLLLAFSMQMMLPRGITRMLHATVLKMGIRLPASVRSMLQLFGGDVWIAGDLEAFSSIYPNLSRGPPIMPNDAERLESAIQDLKI</sequence>
<feature type="domain" description="Xylanolytic transcriptional activator regulatory" evidence="2">
    <location>
        <begin position="78"/>
        <end position="225"/>
    </location>
</feature>
<evidence type="ECO:0000259" key="2">
    <source>
        <dbReference type="Pfam" id="PF04082"/>
    </source>
</evidence>
<gene>
    <name evidence="3" type="ORF">Slin15195_G000590</name>
</gene>
<evidence type="ECO:0000313" key="3">
    <source>
        <dbReference type="EMBL" id="USW46740.1"/>
    </source>
</evidence>
<dbReference type="GO" id="GO:0008270">
    <property type="term" value="F:zinc ion binding"/>
    <property type="evidence" value="ECO:0007669"/>
    <property type="project" value="InterPro"/>
</dbReference>
<name>A0A9Q9EDF7_9PEZI</name>
<dbReference type="GO" id="GO:0006351">
    <property type="term" value="P:DNA-templated transcription"/>
    <property type="evidence" value="ECO:0007669"/>
    <property type="project" value="InterPro"/>
</dbReference>
<accession>A0A9Q9EDF7</accession>
<dbReference type="InterPro" id="IPR007219">
    <property type="entry name" value="XnlR_reg_dom"/>
</dbReference>
<dbReference type="CDD" id="cd12148">
    <property type="entry name" value="fungal_TF_MHR"/>
    <property type="match status" value="1"/>
</dbReference>
<organism evidence="3 4">
    <name type="scientific">Septoria linicola</name>
    <dbReference type="NCBI Taxonomy" id="215465"/>
    <lineage>
        <taxon>Eukaryota</taxon>
        <taxon>Fungi</taxon>
        <taxon>Dikarya</taxon>
        <taxon>Ascomycota</taxon>
        <taxon>Pezizomycotina</taxon>
        <taxon>Dothideomycetes</taxon>
        <taxon>Dothideomycetidae</taxon>
        <taxon>Mycosphaerellales</taxon>
        <taxon>Mycosphaerellaceae</taxon>
        <taxon>Septoria</taxon>
    </lineage>
</organism>
<protein>
    <recommendedName>
        <fullName evidence="2">Xylanolytic transcriptional activator regulatory domain-containing protein</fullName>
    </recommendedName>
</protein>
<evidence type="ECO:0000256" key="1">
    <source>
        <dbReference type="ARBA" id="ARBA00023242"/>
    </source>
</evidence>
<keyword evidence="1" id="KW-0539">Nucleus</keyword>
<dbReference type="InterPro" id="IPR053187">
    <property type="entry name" value="Notoamide_regulator"/>
</dbReference>
<evidence type="ECO:0000313" key="4">
    <source>
        <dbReference type="Proteomes" id="UP001056384"/>
    </source>
</evidence>
<dbReference type="Proteomes" id="UP001056384">
    <property type="component" value="Chromosome 1"/>
</dbReference>
<reference evidence="3" key="1">
    <citation type="submission" date="2022-06" db="EMBL/GenBank/DDBJ databases">
        <title>Complete genome sequences of two strains of the flax pathogen Septoria linicola.</title>
        <authorList>
            <person name="Lapalu N."/>
            <person name="Simon A."/>
            <person name="Demenou B."/>
            <person name="Paumier D."/>
            <person name="Guillot M.-P."/>
            <person name="Gout L."/>
            <person name="Valade R."/>
        </authorList>
    </citation>
    <scope>NUCLEOTIDE SEQUENCE</scope>
    <source>
        <strain evidence="3">SE15195</strain>
    </source>
</reference>
<dbReference type="Pfam" id="PF04082">
    <property type="entry name" value="Fungal_trans"/>
    <property type="match status" value="1"/>
</dbReference>
<dbReference type="PANTHER" id="PTHR47256">
    <property type="entry name" value="ZN(II)2CYS6 TRANSCRIPTION FACTOR (EUROFUNG)-RELATED"/>
    <property type="match status" value="1"/>
</dbReference>
<dbReference type="PANTHER" id="PTHR47256:SF3">
    <property type="entry name" value="ZN(II)2CYS6 TRANSCRIPTION FACTOR (EUROFUNG)"/>
    <property type="match status" value="1"/>
</dbReference>
<dbReference type="EMBL" id="CP099418">
    <property type="protein sequence ID" value="USW46740.1"/>
    <property type="molecule type" value="Genomic_DNA"/>
</dbReference>
<dbReference type="AlphaFoldDB" id="A0A9Q9EDF7"/>
<dbReference type="GO" id="GO:0003677">
    <property type="term" value="F:DNA binding"/>
    <property type="evidence" value="ECO:0007669"/>
    <property type="project" value="InterPro"/>
</dbReference>
<keyword evidence="4" id="KW-1185">Reference proteome</keyword>